<dbReference type="Proteomes" id="UP001285441">
    <property type="component" value="Unassembled WGS sequence"/>
</dbReference>
<dbReference type="AlphaFoldDB" id="A0AAE0NNQ0"/>
<dbReference type="SUPFAM" id="SSF52218">
    <property type="entry name" value="Flavoproteins"/>
    <property type="match status" value="1"/>
</dbReference>
<keyword evidence="3" id="KW-1185">Reference proteome</keyword>
<dbReference type="InterPro" id="IPR005025">
    <property type="entry name" value="FMN_Rdtase-like_dom"/>
</dbReference>
<dbReference type="PANTHER" id="PTHR30543">
    <property type="entry name" value="CHROMATE REDUCTASE"/>
    <property type="match status" value="1"/>
</dbReference>
<dbReference type="Pfam" id="PF03358">
    <property type="entry name" value="FMN_red"/>
    <property type="match status" value="1"/>
</dbReference>
<evidence type="ECO:0000313" key="2">
    <source>
        <dbReference type="EMBL" id="KAK3384896.1"/>
    </source>
</evidence>
<proteinExistence type="predicted"/>
<dbReference type="GO" id="GO:0010181">
    <property type="term" value="F:FMN binding"/>
    <property type="evidence" value="ECO:0007669"/>
    <property type="project" value="TreeGrafter"/>
</dbReference>
<dbReference type="GO" id="GO:0005829">
    <property type="term" value="C:cytosol"/>
    <property type="evidence" value="ECO:0007669"/>
    <property type="project" value="TreeGrafter"/>
</dbReference>
<protein>
    <submittedName>
        <fullName evidence="2">NADPH-dependent FMN reductase</fullName>
    </submittedName>
</protein>
<comment type="caution">
    <text evidence="2">The sequence shown here is derived from an EMBL/GenBank/DDBJ whole genome shotgun (WGS) entry which is preliminary data.</text>
</comment>
<dbReference type="Gene3D" id="3.40.50.360">
    <property type="match status" value="1"/>
</dbReference>
<reference evidence="2" key="1">
    <citation type="journal article" date="2023" name="Mol. Phylogenet. Evol.">
        <title>Genome-scale phylogeny and comparative genomics of the fungal order Sordariales.</title>
        <authorList>
            <person name="Hensen N."/>
            <person name="Bonometti L."/>
            <person name="Westerberg I."/>
            <person name="Brannstrom I.O."/>
            <person name="Guillou S."/>
            <person name="Cros-Aarteil S."/>
            <person name="Calhoun S."/>
            <person name="Haridas S."/>
            <person name="Kuo A."/>
            <person name="Mondo S."/>
            <person name="Pangilinan J."/>
            <person name="Riley R."/>
            <person name="LaButti K."/>
            <person name="Andreopoulos B."/>
            <person name="Lipzen A."/>
            <person name="Chen C."/>
            <person name="Yan M."/>
            <person name="Daum C."/>
            <person name="Ng V."/>
            <person name="Clum A."/>
            <person name="Steindorff A."/>
            <person name="Ohm R.A."/>
            <person name="Martin F."/>
            <person name="Silar P."/>
            <person name="Natvig D.O."/>
            <person name="Lalanne C."/>
            <person name="Gautier V."/>
            <person name="Ament-Velasquez S.L."/>
            <person name="Kruys A."/>
            <person name="Hutchinson M.I."/>
            <person name="Powell A.J."/>
            <person name="Barry K."/>
            <person name="Miller A.N."/>
            <person name="Grigoriev I.V."/>
            <person name="Debuchy R."/>
            <person name="Gladieux P."/>
            <person name="Hiltunen Thoren M."/>
            <person name="Johannesson H."/>
        </authorList>
    </citation>
    <scope>NUCLEOTIDE SEQUENCE</scope>
    <source>
        <strain evidence="2">CBS 232.78</strain>
    </source>
</reference>
<name>A0AAE0NNQ0_9PEZI</name>
<dbReference type="InterPro" id="IPR029039">
    <property type="entry name" value="Flavoprotein-like_sf"/>
</dbReference>
<evidence type="ECO:0000259" key="1">
    <source>
        <dbReference type="Pfam" id="PF03358"/>
    </source>
</evidence>
<dbReference type="EMBL" id="JAULSW010000004">
    <property type="protein sequence ID" value="KAK3384896.1"/>
    <property type="molecule type" value="Genomic_DNA"/>
</dbReference>
<dbReference type="GO" id="GO:0016491">
    <property type="term" value="F:oxidoreductase activity"/>
    <property type="evidence" value="ECO:0007669"/>
    <property type="project" value="InterPro"/>
</dbReference>
<accession>A0AAE0NNQ0</accession>
<dbReference type="PANTHER" id="PTHR30543:SF21">
    <property type="entry name" value="NAD(P)H-DEPENDENT FMN REDUCTASE LOT6"/>
    <property type="match status" value="1"/>
</dbReference>
<feature type="domain" description="NADPH-dependent FMN reductase-like" evidence="1">
    <location>
        <begin position="8"/>
        <end position="149"/>
    </location>
</feature>
<reference evidence="2" key="2">
    <citation type="submission" date="2023-06" db="EMBL/GenBank/DDBJ databases">
        <authorList>
            <consortium name="Lawrence Berkeley National Laboratory"/>
            <person name="Haridas S."/>
            <person name="Hensen N."/>
            <person name="Bonometti L."/>
            <person name="Westerberg I."/>
            <person name="Brannstrom I.O."/>
            <person name="Guillou S."/>
            <person name="Cros-Aarteil S."/>
            <person name="Calhoun S."/>
            <person name="Kuo A."/>
            <person name="Mondo S."/>
            <person name="Pangilinan J."/>
            <person name="Riley R."/>
            <person name="LaButti K."/>
            <person name="Andreopoulos B."/>
            <person name="Lipzen A."/>
            <person name="Chen C."/>
            <person name="Yanf M."/>
            <person name="Daum C."/>
            <person name="Ng V."/>
            <person name="Clum A."/>
            <person name="Steindorff A."/>
            <person name="Ohm R."/>
            <person name="Martin F."/>
            <person name="Silar P."/>
            <person name="Natvig D."/>
            <person name="Lalanne C."/>
            <person name="Gautier V."/>
            <person name="Ament-velasquez S.L."/>
            <person name="Kruys A."/>
            <person name="Hutchinson M.I."/>
            <person name="Powell A.J."/>
            <person name="Barry K."/>
            <person name="Miller A.N."/>
            <person name="Grigoriev I.V."/>
            <person name="Debuchy R."/>
            <person name="Gladieux P."/>
            <person name="Thoren M.H."/>
            <person name="Johannesson H."/>
        </authorList>
    </citation>
    <scope>NUCLEOTIDE SEQUENCE</scope>
    <source>
        <strain evidence="2">CBS 232.78</strain>
    </source>
</reference>
<dbReference type="InterPro" id="IPR050712">
    <property type="entry name" value="NAD(P)H-dep_reductase"/>
</dbReference>
<sequence length="214" mass="23108">MSAPTKSVAIVTMSTRAVRIGPAVTEIVKEIIAPEAAANSITLSDVDLATFKLPVFDEVTVPGMIPDRGSFALPHSLAWSAEIKRHDGYVLVIPEYNYGLAGGTKNAIDYLLHEWRGKPVVVLTYGIKGGEFASDQANHVLGMMKLRVAKTRPQLVLAAGAEGGTPDMFLAIAGQLGEASKESWLKEKSEEIKTAFAELRELLDQEPEEVKPHA</sequence>
<gene>
    <name evidence="2" type="ORF">B0H63DRAFT_172853</name>
</gene>
<organism evidence="2 3">
    <name type="scientific">Podospora didyma</name>
    <dbReference type="NCBI Taxonomy" id="330526"/>
    <lineage>
        <taxon>Eukaryota</taxon>
        <taxon>Fungi</taxon>
        <taxon>Dikarya</taxon>
        <taxon>Ascomycota</taxon>
        <taxon>Pezizomycotina</taxon>
        <taxon>Sordariomycetes</taxon>
        <taxon>Sordariomycetidae</taxon>
        <taxon>Sordariales</taxon>
        <taxon>Podosporaceae</taxon>
        <taxon>Podospora</taxon>
    </lineage>
</organism>
<evidence type="ECO:0000313" key="3">
    <source>
        <dbReference type="Proteomes" id="UP001285441"/>
    </source>
</evidence>